<evidence type="ECO:0000259" key="3">
    <source>
        <dbReference type="PROSITE" id="PS00498"/>
    </source>
</evidence>
<dbReference type="PANTHER" id="PTHR11474:SF21">
    <property type="entry name" value="SHKT DOMAIN-CONTAINING PROTEIN"/>
    <property type="match status" value="1"/>
</dbReference>
<organism evidence="4 5">
    <name type="scientific">Meloidogyne incognita</name>
    <name type="common">Southern root-knot nematode worm</name>
    <name type="synonym">Oxyuris incognita</name>
    <dbReference type="NCBI Taxonomy" id="6306"/>
    <lineage>
        <taxon>Eukaryota</taxon>
        <taxon>Metazoa</taxon>
        <taxon>Ecdysozoa</taxon>
        <taxon>Nematoda</taxon>
        <taxon>Chromadorea</taxon>
        <taxon>Rhabditida</taxon>
        <taxon>Tylenchina</taxon>
        <taxon>Tylenchomorpha</taxon>
        <taxon>Tylenchoidea</taxon>
        <taxon>Meloidogynidae</taxon>
        <taxon>Meloidogyninae</taxon>
        <taxon>Meloidogyne</taxon>
        <taxon>Meloidogyne incognita group</taxon>
    </lineage>
</organism>
<dbReference type="Gene3D" id="1.10.1280.10">
    <property type="entry name" value="Di-copper center containing domain from catechol oxidase"/>
    <property type="match status" value="1"/>
</dbReference>
<proteinExistence type="predicted"/>
<keyword evidence="1" id="KW-0479">Metal-binding</keyword>
<evidence type="ECO:0000259" key="2">
    <source>
        <dbReference type="PROSITE" id="PS00497"/>
    </source>
</evidence>
<accession>A0A914MBU5</accession>
<dbReference type="PROSITE" id="PS00498">
    <property type="entry name" value="TYROSINASE_2"/>
    <property type="match status" value="1"/>
</dbReference>
<dbReference type="PANTHER" id="PTHR11474">
    <property type="entry name" value="TYROSINASE FAMILY MEMBER"/>
    <property type="match status" value="1"/>
</dbReference>
<sequence>MPLEDRLIILCSDAPEQLRIFCEQLHKSDIIARKYLEVAALRLEPKSAQECFNFLCMCKYFRGKVEKGICILPNGSHLKKSVRKEFRMLSDEEREKFNKILRIMKENGEYDRFAKQHRRVVVEGGAHSGPAFLLWHREFLKRFEITMRLYDPSISLPYWDSVLDSRIPKSADSYLFSNELFGETDNNQSVINGPYSPWKTLEGNQFITRSVGESGSCLKQADIDTIMNKNGILNCLGYSTPKEACPHNRSWILPEIIHGLVHVFCGGDMLNVSTSANDPIFYYHHCFMDFIWEMWRYKNQNRTERESDYPPDNDECASDDHYANATMEPFNNLVNIDALRNVYTDLLYEYAPRPNCDNITDCGSKYLFCDRSHGKPECVAKIKIGGNCTGFEKEDICMYGYCKNGTCLAKENLTTKSQIKLTTIK</sequence>
<dbReference type="InterPro" id="IPR008922">
    <property type="entry name" value="Di-copper_centre_dom_sf"/>
</dbReference>
<evidence type="ECO:0000313" key="5">
    <source>
        <dbReference type="WBParaSite" id="Minc3s01599g25018"/>
    </source>
</evidence>
<dbReference type="Proteomes" id="UP000887563">
    <property type="component" value="Unplaced"/>
</dbReference>
<feature type="domain" description="Tyrosinase copper-binding" evidence="2">
    <location>
        <begin position="127"/>
        <end position="144"/>
    </location>
</feature>
<reference evidence="5" key="1">
    <citation type="submission" date="2022-11" db="UniProtKB">
        <authorList>
            <consortium name="WormBaseParasite"/>
        </authorList>
    </citation>
    <scope>IDENTIFICATION</scope>
</reference>
<feature type="domain" description="Tyrosinase copper-binding" evidence="3">
    <location>
        <begin position="278"/>
        <end position="289"/>
    </location>
</feature>
<dbReference type="AlphaFoldDB" id="A0A914MBU5"/>
<dbReference type="InterPro" id="IPR050316">
    <property type="entry name" value="Tyrosinase/Hemocyanin"/>
</dbReference>
<evidence type="ECO:0000256" key="1">
    <source>
        <dbReference type="ARBA" id="ARBA00022723"/>
    </source>
</evidence>
<dbReference type="GO" id="GO:0046872">
    <property type="term" value="F:metal ion binding"/>
    <property type="evidence" value="ECO:0007669"/>
    <property type="project" value="UniProtKB-KW"/>
</dbReference>
<dbReference type="PROSITE" id="PS00497">
    <property type="entry name" value="TYROSINASE_1"/>
    <property type="match status" value="1"/>
</dbReference>
<keyword evidence="4" id="KW-1185">Reference proteome</keyword>
<evidence type="ECO:0000313" key="4">
    <source>
        <dbReference type="Proteomes" id="UP000887563"/>
    </source>
</evidence>
<protein>
    <submittedName>
        <fullName evidence="5">Tyrosinase copper-binding domain-containing protein</fullName>
    </submittedName>
</protein>
<dbReference type="WBParaSite" id="Minc3s01599g25018">
    <property type="protein sequence ID" value="Minc3s01599g25018"/>
    <property type="gene ID" value="Minc3s01599g25018"/>
</dbReference>
<dbReference type="InterPro" id="IPR002227">
    <property type="entry name" value="Tyrosinase_Cu-bd"/>
</dbReference>
<dbReference type="SUPFAM" id="SSF48056">
    <property type="entry name" value="Di-copper centre-containing domain"/>
    <property type="match status" value="1"/>
</dbReference>
<dbReference type="Pfam" id="PF00264">
    <property type="entry name" value="Tyrosinase"/>
    <property type="match status" value="1"/>
</dbReference>
<dbReference type="GO" id="GO:0016491">
    <property type="term" value="F:oxidoreductase activity"/>
    <property type="evidence" value="ECO:0007669"/>
    <property type="project" value="InterPro"/>
</dbReference>
<dbReference type="PRINTS" id="PR00092">
    <property type="entry name" value="TYROSINASE"/>
</dbReference>
<name>A0A914MBU5_MELIC</name>